<dbReference type="AlphaFoldDB" id="A0A2I0VD50"/>
<dbReference type="SUPFAM" id="SSF56300">
    <property type="entry name" value="Metallo-dependent phosphatases"/>
    <property type="match status" value="1"/>
</dbReference>
<sequence>MRKAMEETLYVAHVDAVFAGHVHAYERFVSSLFVRFNFCYCCKNSQHVKIYMGNREGLVKKYIDPQLSISLFREASFGHGQLQVSNDTHALWSWYRNDDDEVVVVDSVWIISLLSNLASEKKELNKEKDILLFV</sequence>
<evidence type="ECO:0000256" key="1">
    <source>
        <dbReference type="ARBA" id="ARBA00022729"/>
    </source>
</evidence>
<name>A0A2I0VD50_9ASPA</name>
<dbReference type="InterPro" id="IPR029052">
    <property type="entry name" value="Metallo-depent_PP-like"/>
</dbReference>
<dbReference type="PANTHER" id="PTHR22953">
    <property type="entry name" value="ACID PHOSPHATASE RELATED"/>
    <property type="match status" value="1"/>
</dbReference>
<organism evidence="3 4">
    <name type="scientific">Dendrobium catenatum</name>
    <dbReference type="NCBI Taxonomy" id="906689"/>
    <lineage>
        <taxon>Eukaryota</taxon>
        <taxon>Viridiplantae</taxon>
        <taxon>Streptophyta</taxon>
        <taxon>Embryophyta</taxon>
        <taxon>Tracheophyta</taxon>
        <taxon>Spermatophyta</taxon>
        <taxon>Magnoliopsida</taxon>
        <taxon>Liliopsida</taxon>
        <taxon>Asparagales</taxon>
        <taxon>Orchidaceae</taxon>
        <taxon>Epidendroideae</taxon>
        <taxon>Malaxideae</taxon>
        <taxon>Dendrobiinae</taxon>
        <taxon>Dendrobium</taxon>
    </lineage>
</organism>
<keyword evidence="4" id="KW-1185">Reference proteome</keyword>
<dbReference type="GO" id="GO:0003993">
    <property type="term" value="F:acid phosphatase activity"/>
    <property type="evidence" value="ECO:0007669"/>
    <property type="project" value="InterPro"/>
</dbReference>
<evidence type="ECO:0000259" key="2">
    <source>
        <dbReference type="Pfam" id="PF14008"/>
    </source>
</evidence>
<reference evidence="3 4" key="2">
    <citation type="journal article" date="2017" name="Nature">
        <title>The Apostasia genome and the evolution of orchids.</title>
        <authorList>
            <person name="Zhang G.Q."/>
            <person name="Liu K.W."/>
            <person name="Li Z."/>
            <person name="Lohaus R."/>
            <person name="Hsiao Y.Y."/>
            <person name="Niu S.C."/>
            <person name="Wang J.Y."/>
            <person name="Lin Y.C."/>
            <person name="Xu Q."/>
            <person name="Chen L.J."/>
            <person name="Yoshida K."/>
            <person name="Fujiwara S."/>
            <person name="Wang Z.W."/>
            <person name="Zhang Y.Q."/>
            <person name="Mitsuda N."/>
            <person name="Wang M."/>
            <person name="Liu G.H."/>
            <person name="Pecoraro L."/>
            <person name="Huang H.X."/>
            <person name="Xiao X.J."/>
            <person name="Lin M."/>
            <person name="Wu X.Y."/>
            <person name="Wu W.L."/>
            <person name="Chen Y.Y."/>
            <person name="Chang S.B."/>
            <person name="Sakamoto S."/>
            <person name="Ohme-Takagi M."/>
            <person name="Yagi M."/>
            <person name="Zeng S.J."/>
            <person name="Shen C.Y."/>
            <person name="Yeh C.M."/>
            <person name="Luo Y.B."/>
            <person name="Tsai W.C."/>
            <person name="Van de Peer Y."/>
            <person name="Liu Z.J."/>
        </authorList>
    </citation>
    <scope>NUCLEOTIDE SEQUENCE [LARGE SCALE GENOMIC DNA]</scope>
    <source>
        <tissue evidence="3">The whole plant</tissue>
    </source>
</reference>
<dbReference type="Pfam" id="PF14008">
    <property type="entry name" value="Metallophos_C"/>
    <property type="match status" value="1"/>
</dbReference>
<dbReference type="EMBL" id="KZ504725">
    <property type="protein sequence ID" value="PKU61341.1"/>
    <property type="molecule type" value="Genomic_DNA"/>
</dbReference>
<evidence type="ECO:0000313" key="4">
    <source>
        <dbReference type="Proteomes" id="UP000233837"/>
    </source>
</evidence>
<keyword evidence="1" id="KW-0732">Signal</keyword>
<gene>
    <name evidence="3" type="primary">PAP20</name>
    <name evidence="3" type="ORF">MA16_Dca028433</name>
</gene>
<feature type="domain" description="Purple acid phosphatase C-terminal" evidence="2">
    <location>
        <begin position="53"/>
        <end position="103"/>
    </location>
</feature>
<dbReference type="PANTHER" id="PTHR22953:SF153">
    <property type="entry name" value="PURPLE ACID PHOSPHATASE"/>
    <property type="match status" value="1"/>
</dbReference>
<dbReference type="Proteomes" id="UP000233837">
    <property type="component" value="Unassembled WGS sequence"/>
</dbReference>
<reference evidence="3 4" key="1">
    <citation type="journal article" date="2016" name="Sci. Rep.">
        <title>The Dendrobium catenatum Lindl. genome sequence provides insights into polysaccharide synthase, floral development and adaptive evolution.</title>
        <authorList>
            <person name="Zhang G.Q."/>
            <person name="Xu Q."/>
            <person name="Bian C."/>
            <person name="Tsai W.C."/>
            <person name="Yeh C.M."/>
            <person name="Liu K.W."/>
            <person name="Yoshida K."/>
            <person name="Zhang L.S."/>
            <person name="Chang S.B."/>
            <person name="Chen F."/>
            <person name="Shi Y."/>
            <person name="Su Y.Y."/>
            <person name="Zhang Y.Q."/>
            <person name="Chen L.J."/>
            <person name="Yin Y."/>
            <person name="Lin M."/>
            <person name="Huang H."/>
            <person name="Deng H."/>
            <person name="Wang Z.W."/>
            <person name="Zhu S.L."/>
            <person name="Zhao X."/>
            <person name="Deng C."/>
            <person name="Niu S.C."/>
            <person name="Huang J."/>
            <person name="Wang M."/>
            <person name="Liu G.H."/>
            <person name="Yang H.J."/>
            <person name="Xiao X.J."/>
            <person name="Hsiao Y.Y."/>
            <person name="Wu W.L."/>
            <person name="Chen Y.Y."/>
            <person name="Mitsuda N."/>
            <person name="Ohme-Takagi M."/>
            <person name="Luo Y.B."/>
            <person name="Van de Peer Y."/>
            <person name="Liu Z.J."/>
        </authorList>
    </citation>
    <scope>NUCLEOTIDE SEQUENCE [LARGE SCALE GENOMIC DNA]</scope>
    <source>
        <tissue evidence="3">The whole plant</tissue>
    </source>
</reference>
<protein>
    <submittedName>
        <fullName evidence="3">Putative purple acid phosphatase 20</fullName>
    </submittedName>
</protein>
<dbReference type="InterPro" id="IPR039331">
    <property type="entry name" value="PAPs-like"/>
</dbReference>
<dbReference type="Gene3D" id="3.60.21.10">
    <property type="match status" value="1"/>
</dbReference>
<evidence type="ECO:0000313" key="3">
    <source>
        <dbReference type="EMBL" id="PKU61341.1"/>
    </source>
</evidence>
<dbReference type="InterPro" id="IPR025733">
    <property type="entry name" value="PAPs_C"/>
</dbReference>
<accession>A0A2I0VD50</accession>
<proteinExistence type="predicted"/>